<accession>A0AAU7AXT4</accession>
<evidence type="ECO:0000313" key="2">
    <source>
        <dbReference type="EMBL" id="XAY06472.1"/>
    </source>
</evidence>
<reference evidence="2" key="1">
    <citation type="submission" date="2022-12" db="EMBL/GenBank/DDBJ databases">
        <title>Paraconexibacter alkalitolerans sp. nov. and Baekduia alba sp. nov., isolated from soil and emended description of the genera Paraconexibacter (Chun et al., 2020) and Baekduia (An et al., 2020).</title>
        <authorList>
            <person name="Vieira S."/>
            <person name="Huber K.J."/>
            <person name="Geppert A."/>
            <person name="Wolf J."/>
            <person name="Neumann-Schaal M."/>
            <person name="Muesken M."/>
            <person name="Overmann J."/>
        </authorList>
    </citation>
    <scope>NUCLEOTIDE SEQUENCE</scope>
    <source>
        <strain evidence="2">AEG42_29</strain>
    </source>
</reference>
<name>A0AAU7AXT4_9ACTN</name>
<feature type="signal peptide" evidence="1">
    <location>
        <begin position="1"/>
        <end position="22"/>
    </location>
</feature>
<feature type="chain" id="PRO_5043873620" evidence="1">
    <location>
        <begin position="23"/>
        <end position="251"/>
    </location>
</feature>
<proteinExistence type="predicted"/>
<dbReference type="RefSeq" id="WP_354697704.1">
    <property type="nucleotide sequence ID" value="NZ_CP114014.1"/>
</dbReference>
<organism evidence="2">
    <name type="scientific">Paraconexibacter sp. AEG42_29</name>
    <dbReference type="NCBI Taxonomy" id="2997339"/>
    <lineage>
        <taxon>Bacteria</taxon>
        <taxon>Bacillati</taxon>
        <taxon>Actinomycetota</taxon>
        <taxon>Thermoleophilia</taxon>
        <taxon>Solirubrobacterales</taxon>
        <taxon>Paraconexibacteraceae</taxon>
        <taxon>Paraconexibacter</taxon>
    </lineage>
</organism>
<sequence>MRTPHVAALIAAAAAFAVPVAAASAQTAPITITGPASVVEGTTNAYQITVDPSGAPTDGTNVQLDVFDLATPCPASPQFVSGSPSGTLPIDPAAGPRTIPFTRNYDKRFDEFDRSAKRRYICAYLEQNTVSSTPFATGSTTIDVQPSPFLIRKSQTTMGYGYNKTKKKCVLSPYVVVAGRVTDDAKTVAIQKKVGTKFVTVKTVKLDGNHRGTLFVTPKKGTTYRAVFLGTSQISGSTSATHKLKPISNRC</sequence>
<keyword evidence="1" id="KW-0732">Signal</keyword>
<gene>
    <name evidence="2" type="ORF">DSM112329_03343</name>
</gene>
<dbReference type="KEGG" id="parq:DSM112329_03343"/>
<dbReference type="EMBL" id="CP114014">
    <property type="protein sequence ID" value="XAY06472.1"/>
    <property type="molecule type" value="Genomic_DNA"/>
</dbReference>
<dbReference type="AlphaFoldDB" id="A0AAU7AXT4"/>
<evidence type="ECO:0000256" key="1">
    <source>
        <dbReference type="SAM" id="SignalP"/>
    </source>
</evidence>
<protein>
    <submittedName>
        <fullName evidence="2">Uncharacterized protein</fullName>
    </submittedName>
</protein>